<proteinExistence type="inferred from homology"/>
<comment type="catalytic activity">
    <reaction evidence="18 19">
        <text>alpha-ribazole 5'-phosphate + adenosylcob(III)inamide-GDP = adenosylcob(III)alamin 5'-phosphate + GMP + H(+)</text>
        <dbReference type="Rhea" id="RHEA:23560"/>
        <dbReference type="ChEBI" id="CHEBI:15378"/>
        <dbReference type="ChEBI" id="CHEBI:57918"/>
        <dbReference type="ChEBI" id="CHEBI:58115"/>
        <dbReference type="ChEBI" id="CHEBI:60487"/>
        <dbReference type="ChEBI" id="CHEBI:60493"/>
        <dbReference type="EC" id="2.7.8.26"/>
    </reaction>
</comment>
<dbReference type="Pfam" id="PF02654">
    <property type="entry name" value="CobS"/>
    <property type="match status" value="1"/>
</dbReference>
<dbReference type="EC" id="2.7.8.26" evidence="5 19"/>
<comment type="similarity">
    <text evidence="4 19">Belongs to the CobS family.</text>
</comment>
<evidence type="ECO:0000256" key="18">
    <source>
        <dbReference type="ARBA" id="ARBA00049504"/>
    </source>
</evidence>
<keyword evidence="12 19" id="KW-1133">Transmembrane helix</keyword>
<organism evidence="20 21">
    <name type="scientific">Roseibium aestuarii</name>
    <dbReference type="NCBI Taxonomy" id="2600299"/>
    <lineage>
        <taxon>Bacteria</taxon>
        <taxon>Pseudomonadati</taxon>
        <taxon>Pseudomonadota</taxon>
        <taxon>Alphaproteobacteria</taxon>
        <taxon>Hyphomicrobiales</taxon>
        <taxon>Stappiaceae</taxon>
        <taxon>Roseibium</taxon>
    </lineage>
</organism>
<keyword evidence="11 19" id="KW-0460">Magnesium</keyword>
<evidence type="ECO:0000256" key="8">
    <source>
        <dbReference type="ARBA" id="ARBA00022573"/>
    </source>
</evidence>
<dbReference type="Proteomes" id="UP001597327">
    <property type="component" value="Unassembled WGS sequence"/>
</dbReference>
<dbReference type="GO" id="GO:0051073">
    <property type="term" value="F:adenosylcobinamide-GDP ribazoletransferase activity"/>
    <property type="evidence" value="ECO:0007669"/>
    <property type="project" value="UniProtKB-EC"/>
</dbReference>
<evidence type="ECO:0000256" key="5">
    <source>
        <dbReference type="ARBA" id="ARBA00013200"/>
    </source>
</evidence>
<accession>A0ABW4JRJ5</accession>
<gene>
    <name evidence="19" type="primary">cobS</name>
    <name evidence="20" type="ORF">ACFSC7_04300</name>
</gene>
<evidence type="ECO:0000256" key="12">
    <source>
        <dbReference type="ARBA" id="ARBA00022989"/>
    </source>
</evidence>
<evidence type="ECO:0000256" key="9">
    <source>
        <dbReference type="ARBA" id="ARBA00022679"/>
    </source>
</evidence>
<dbReference type="EMBL" id="JBHUFA010000001">
    <property type="protein sequence ID" value="MFD1694725.1"/>
    <property type="molecule type" value="Genomic_DNA"/>
</dbReference>
<comment type="caution">
    <text evidence="19">Lacks conserved residue(s) required for the propagation of feature annotation.</text>
</comment>
<reference evidence="21" key="1">
    <citation type="journal article" date="2019" name="Int. J. Syst. Evol. Microbiol.">
        <title>The Global Catalogue of Microorganisms (GCM) 10K type strain sequencing project: providing services to taxonomists for standard genome sequencing and annotation.</title>
        <authorList>
            <consortium name="The Broad Institute Genomics Platform"/>
            <consortium name="The Broad Institute Genome Sequencing Center for Infectious Disease"/>
            <person name="Wu L."/>
            <person name="Ma J."/>
        </authorList>
    </citation>
    <scope>NUCLEOTIDE SEQUENCE [LARGE SCALE GENOMIC DNA]</scope>
    <source>
        <strain evidence="21">JCM 3369</strain>
    </source>
</reference>
<comment type="caution">
    <text evidence="20">The sequence shown here is derived from an EMBL/GenBank/DDBJ whole genome shotgun (WGS) entry which is preliminary data.</text>
</comment>
<evidence type="ECO:0000256" key="6">
    <source>
        <dbReference type="ARBA" id="ARBA00015850"/>
    </source>
</evidence>
<evidence type="ECO:0000256" key="10">
    <source>
        <dbReference type="ARBA" id="ARBA00022692"/>
    </source>
</evidence>
<keyword evidence="9 19" id="KW-0808">Transferase</keyword>
<evidence type="ECO:0000256" key="7">
    <source>
        <dbReference type="ARBA" id="ARBA00022475"/>
    </source>
</evidence>
<keyword evidence="13 19" id="KW-0472">Membrane</keyword>
<comment type="subcellular location">
    <subcellularLocation>
        <location evidence="2 19">Cell membrane</location>
        <topology evidence="2 19">Multi-pass membrane protein</topology>
    </subcellularLocation>
</comment>
<feature type="transmembrane region" description="Helical" evidence="19">
    <location>
        <begin position="132"/>
        <end position="152"/>
    </location>
</feature>
<evidence type="ECO:0000256" key="3">
    <source>
        <dbReference type="ARBA" id="ARBA00004663"/>
    </source>
</evidence>
<dbReference type="RefSeq" id="WP_208998655.1">
    <property type="nucleotide sequence ID" value="NZ_JBHUFA010000001.1"/>
</dbReference>
<evidence type="ECO:0000256" key="4">
    <source>
        <dbReference type="ARBA" id="ARBA00010561"/>
    </source>
</evidence>
<protein>
    <recommendedName>
        <fullName evidence="6 19">Adenosylcobinamide-GDP ribazoletransferase</fullName>
        <ecNumber evidence="5 19">2.7.8.26</ecNumber>
    </recommendedName>
    <alternativeName>
        <fullName evidence="16 19">Cobalamin synthase</fullName>
    </alternativeName>
    <alternativeName>
        <fullName evidence="15 19">Cobalamin-5'-phosphate synthase</fullName>
    </alternativeName>
</protein>
<evidence type="ECO:0000256" key="15">
    <source>
        <dbReference type="ARBA" id="ARBA00032605"/>
    </source>
</evidence>
<evidence type="ECO:0000256" key="16">
    <source>
        <dbReference type="ARBA" id="ARBA00032853"/>
    </source>
</evidence>
<evidence type="ECO:0000256" key="13">
    <source>
        <dbReference type="ARBA" id="ARBA00023136"/>
    </source>
</evidence>
<evidence type="ECO:0000256" key="17">
    <source>
        <dbReference type="ARBA" id="ARBA00048623"/>
    </source>
</evidence>
<evidence type="ECO:0000256" key="2">
    <source>
        <dbReference type="ARBA" id="ARBA00004651"/>
    </source>
</evidence>
<evidence type="ECO:0000256" key="14">
    <source>
        <dbReference type="ARBA" id="ARBA00025228"/>
    </source>
</evidence>
<name>A0ABW4JRJ5_9HYPH</name>
<comment type="function">
    <text evidence="14 19">Joins adenosylcobinamide-GDP and alpha-ribazole to generate adenosylcobalamin (Ado-cobalamin). Also synthesizes adenosylcobalamin 5'-phosphate from adenosylcobinamide-GDP and alpha-ribazole 5'-phosphate.</text>
</comment>
<evidence type="ECO:0000313" key="20">
    <source>
        <dbReference type="EMBL" id="MFD1694725.1"/>
    </source>
</evidence>
<evidence type="ECO:0000256" key="11">
    <source>
        <dbReference type="ARBA" id="ARBA00022842"/>
    </source>
</evidence>
<comment type="cofactor">
    <cofactor evidence="1 19">
        <name>Mg(2+)</name>
        <dbReference type="ChEBI" id="CHEBI:18420"/>
    </cofactor>
</comment>
<feature type="transmembrane region" description="Helical" evidence="19">
    <location>
        <begin position="204"/>
        <end position="222"/>
    </location>
</feature>
<evidence type="ECO:0000313" key="21">
    <source>
        <dbReference type="Proteomes" id="UP001597327"/>
    </source>
</evidence>
<keyword evidence="8 19" id="KW-0169">Cobalamin biosynthesis</keyword>
<keyword evidence="21" id="KW-1185">Reference proteome</keyword>
<feature type="transmembrane region" description="Helical" evidence="19">
    <location>
        <begin position="58"/>
        <end position="79"/>
    </location>
</feature>
<dbReference type="PANTHER" id="PTHR34148">
    <property type="entry name" value="ADENOSYLCOBINAMIDE-GDP RIBAZOLETRANSFERASE"/>
    <property type="match status" value="1"/>
</dbReference>
<keyword evidence="7 19" id="KW-1003">Cell membrane</keyword>
<dbReference type="InterPro" id="IPR003805">
    <property type="entry name" value="CobS"/>
</dbReference>
<comment type="catalytic activity">
    <reaction evidence="17 19">
        <text>alpha-ribazole + adenosylcob(III)inamide-GDP = adenosylcob(III)alamin + GMP + H(+)</text>
        <dbReference type="Rhea" id="RHEA:16049"/>
        <dbReference type="ChEBI" id="CHEBI:10329"/>
        <dbReference type="ChEBI" id="CHEBI:15378"/>
        <dbReference type="ChEBI" id="CHEBI:18408"/>
        <dbReference type="ChEBI" id="CHEBI:58115"/>
        <dbReference type="ChEBI" id="CHEBI:60487"/>
        <dbReference type="EC" id="2.7.8.26"/>
    </reaction>
</comment>
<keyword evidence="10 19" id="KW-0812">Transmembrane</keyword>
<evidence type="ECO:0000256" key="1">
    <source>
        <dbReference type="ARBA" id="ARBA00001946"/>
    </source>
</evidence>
<dbReference type="HAMAP" id="MF_00719">
    <property type="entry name" value="CobS"/>
    <property type="match status" value="1"/>
</dbReference>
<comment type="pathway">
    <text evidence="3 19">Cofactor biosynthesis; adenosylcobalamin biosynthesis; adenosylcobalamin from cob(II)yrinate a,c-diamide: step 7/7.</text>
</comment>
<evidence type="ECO:0000256" key="19">
    <source>
        <dbReference type="HAMAP-Rule" id="MF_00719"/>
    </source>
</evidence>
<sequence>MVEDEMPGRPAEDASLSAARVVADAALCVRFFSRLPLPRLNRMDDPDRAPEFSRSSHAAPLAGMVVGAPAALLLLLLSFTALPPLASAALVAGLLAAITGALHEDGLGDVADGFFGGATVERRLEIMKDSRVGAFGALTLAAAFVLKTALIAGLLTRFGAGAAAVLLAGEALSRWAMLTQWQRLPSARPEGLGTRFGRPDAGQVLLGGAWALLGLMAALGVAPFSTVILGAACAMALAHLTSRLALAKIGGFTGDVLGAVQQVSQMGFLIGLQLLAP</sequence>
<dbReference type="PANTHER" id="PTHR34148:SF1">
    <property type="entry name" value="ADENOSYLCOBINAMIDE-GDP RIBAZOLETRANSFERASE"/>
    <property type="match status" value="1"/>
</dbReference>